<evidence type="ECO:0000313" key="1">
    <source>
        <dbReference type="EMBL" id="PJC30088.1"/>
    </source>
</evidence>
<organism evidence="1 2">
    <name type="scientific">Candidatus Roizmanbacteria bacterium CG_4_9_14_0_2_um_filter_39_13</name>
    <dbReference type="NCBI Taxonomy" id="1974839"/>
    <lineage>
        <taxon>Bacteria</taxon>
        <taxon>Candidatus Roizmaniibacteriota</taxon>
    </lineage>
</organism>
<gene>
    <name evidence="1" type="ORF">CO051_07645</name>
</gene>
<accession>A0A2M8EW41</accession>
<evidence type="ECO:0000313" key="2">
    <source>
        <dbReference type="Proteomes" id="UP000231383"/>
    </source>
</evidence>
<dbReference type="EMBL" id="PFSC01000197">
    <property type="protein sequence ID" value="PJC30088.1"/>
    <property type="molecule type" value="Genomic_DNA"/>
</dbReference>
<reference evidence="2" key="1">
    <citation type="submission" date="2017-09" db="EMBL/GenBank/DDBJ databases">
        <title>Depth-based differentiation of microbial function through sediment-hosted aquifers and enrichment of novel symbionts in the deep terrestrial subsurface.</title>
        <authorList>
            <person name="Probst A.J."/>
            <person name="Ladd B."/>
            <person name="Jarett J.K."/>
            <person name="Geller-Mcgrath D.E."/>
            <person name="Sieber C.M.K."/>
            <person name="Emerson J.B."/>
            <person name="Anantharaman K."/>
            <person name="Thomas B.C."/>
            <person name="Malmstrom R."/>
            <person name="Stieglmeier M."/>
            <person name="Klingl A."/>
            <person name="Woyke T."/>
            <person name="Ryan C.M."/>
            <person name="Banfield J.F."/>
        </authorList>
    </citation>
    <scope>NUCLEOTIDE SEQUENCE [LARGE SCALE GENOMIC DNA]</scope>
</reference>
<name>A0A2M8EW41_9BACT</name>
<dbReference type="Proteomes" id="UP000231383">
    <property type="component" value="Unassembled WGS sequence"/>
</dbReference>
<comment type="caution">
    <text evidence="1">The sequence shown here is derived from an EMBL/GenBank/DDBJ whole genome shotgun (WGS) entry which is preliminary data.</text>
</comment>
<sequence>MDQQEAMEPMPMASAEFTTPKITPKSVVERVFNEEDPIQIGTRSGVGEKLYICAKVGSDVPYREELGVVLEAEIVNPISVNLYALGNGLLHPYGKLSLVGYRSAVVLKDGNGLSLYTDYKSVDFGLKPGSSMQYDLRSEEPLKGGK</sequence>
<dbReference type="AlphaFoldDB" id="A0A2M8EW41"/>
<proteinExistence type="predicted"/>
<protein>
    <submittedName>
        <fullName evidence="1">Uncharacterized protein</fullName>
    </submittedName>
</protein>